<dbReference type="PANTHER" id="PTHR34584:SF1">
    <property type="entry name" value="NA(+)_H(+) ANTIPORTER SUBUNIT E1"/>
    <property type="match status" value="1"/>
</dbReference>
<evidence type="ECO:0000313" key="9">
    <source>
        <dbReference type="Proteomes" id="UP001165678"/>
    </source>
</evidence>
<comment type="caution">
    <text evidence="8">The sequence shown here is derived from an EMBL/GenBank/DDBJ whole genome shotgun (WGS) entry which is preliminary data.</text>
</comment>
<protein>
    <submittedName>
        <fullName evidence="8">Na+/H+ antiporter subunit E</fullName>
    </submittedName>
</protein>
<dbReference type="PIRSF" id="PIRSF019239">
    <property type="entry name" value="MrpE"/>
    <property type="match status" value="1"/>
</dbReference>
<dbReference type="NCBIfam" id="NF006518">
    <property type="entry name" value="PRK08965.1-2"/>
    <property type="match status" value="1"/>
</dbReference>
<keyword evidence="6 7" id="KW-0472">Membrane</keyword>
<dbReference type="Pfam" id="PF01899">
    <property type="entry name" value="MNHE"/>
    <property type="match status" value="1"/>
</dbReference>
<evidence type="ECO:0000256" key="2">
    <source>
        <dbReference type="ARBA" id="ARBA00006228"/>
    </source>
</evidence>
<dbReference type="RefSeq" id="WP_250936100.1">
    <property type="nucleotide sequence ID" value="NZ_JAMLJK010000001.1"/>
</dbReference>
<sequence>MIPSTRLVPTPYLTLLLIMVWLMLQNSISLGNILMGIVLGIALPRLTASFWDKQPDIKRPFLLVKYILTLLLDIIIANYEVSRLVLSFRHKPKPAFVVYPLSITDNFAITVLTSTISLTPGTISAHLRPHEGTVLIHALDVDDTEALITEIHERYEKPLKEIFGC</sequence>
<keyword evidence="5 7" id="KW-1133">Transmembrane helix</keyword>
<feature type="transmembrane region" description="Helical" evidence="7">
    <location>
        <begin position="12"/>
        <end position="43"/>
    </location>
</feature>
<reference evidence="8" key="1">
    <citation type="submission" date="2022-11" db="EMBL/GenBank/DDBJ databases">
        <title>Larsenimonas rhizosphaerae sp. nov., isolated from a tidal mudflat.</title>
        <authorList>
            <person name="Lee S.D."/>
            <person name="Kim I.S."/>
        </authorList>
    </citation>
    <scope>NUCLEOTIDE SEQUENCE</scope>
    <source>
        <strain evidence="8">GH2-1</strain>
    </source>
</reference>
<comment type="subcellular location">
    <subcellularLocation>
        <location evidence="1">Cell membrane</location>
        <topology evidence="1">Multi-pass membrane protein</topology>
    </subcellularLocation>
</comment>
<organism evidence="8 9">
    <name type="scientific">Larsenimonas rhizosphaerae</name>
    <dbReference type="NCBI Taxonomy" id="2944682"/>
    <lineage>
        <taxon>Bacteria</taxon>
        <taxon>Pseudomonadati</taxon>
        <taxon>Pseudomonadota</taxon>
        <taxon>Gammaproteobacteria</taxon>
        <taxon>Oceanospirillales</taxon>
        <taxon>Halomonadaceae</taxon>
        <taxon>Larsenimonas</taxon>
    </lineage>
</organism>
<evidence type="ECO:0000256" key="3">
    <source>
        <dbReference type="ARBA" id="ARBA00022475"/>
    </source>
</evidence>
<evidence type="ECO:0000256" key="1">
    <source>
        <dbReference type="ARBA" id="ARBA00004651"/>
    </source>
</evidence>
<evidence type="ECO:0000256" key="6">
    <source>
        <dbReference type="ARBA" id="ARBA00023136"/>
    </source>
</evidence>
<keyword evidence="4 7" id="KW-0812">Transmembrane</keyword>
<name>A0AA41ZJC7_9GAMM</name>
<evidence type="ECO:0000313" key="8">
    <source>
        <dbReference type="EMBL" id="MCX2522851.1"/>
    </source>
</evidence>
<accession>A0AA41ZJC7</accession>
<gene>
    <name evidence="8" type="ORF">OQ287_01220</name>
</gene>
<evidence type="ECO:0000256" key="4">
    <source>
        <dbReference type="ARBA" id="ARBA00022692"/>
    </source>
</evidence>
<feature type="transmembrane region" description="Helical" evidence="7">
    <location>
        <begin position="63"/>
        <end position="81"/>
    </location>
</feature>
<dbReference type="InterPro" id="IPR002758">
    <property type="entry name" value="Cation_antiport_E"/>
</dbReference>
<dbReference type="Proteomes" id="UP001165678">
    <property type="component" value="Unassembled WGS sequence"/>
</dbReference>
<evidence type="ECO:0000256" key="7">
    <source>
        <dbReference type="SAM" id="Phobius"/>
    </source>
</evidence>
<dbReference type="EMBL" id="JAPIVE010000001">
    <property type="protein sequence ID" value="MCX2522851.1"/>
    <property type="molecule type" value="Genomic_DNA"/>
</dbReference>
<dbReference type="GO" id="GO:0008324">
    <property type="term" value="F:monoatomic cation transmembrane transporter activity"/>
    <property type="evidence" value="ECO:0007669"/>
    <property type="project" value="InterPro"/>
</dbReference>
<comment type="similarity">
    <text evidence="2">Belongs to the CPA3 antiporters (TC 2.A.63) subunit E family.</text>
</comment>
<dbReference type="AlphaFoldDB" id="A0AA41ZJC7"/>
<dbReference type="GO" id="GO:0005886">
    <property type="term" value="C:plasma membrane"/>
    <property type="evidence" value="ECO:0007669"/>
    <property type="project" value="UniProtKB-SubCell"/>
</dbReference>
<keyword evidence="9" id="KW-1185">Reference proteome</keyword>
<proteinExistence type="inferred from homology"/>
<evidence type="ECO:0000256" key="5">
    <source>
        <dbReference type="ARBA" id="ARBA00022989"/>
    </source>
</evidence>
<keyword evidence="3" id="KW-1003">Cell membrane</keyword>
<dbReference type="PANTHER" id="PTHR34584">
    <property type="entry name" value="NA(+)/H(+) ANTIPORTER SUBUNIT E1"/>
    <property type="match status" value="1"/>
</dbReference>